<organism evidence="2 3">
    <name type="scientific">Actinophytocola algeriensis</name>
    <dbReference type="NCBI Taxonomy" id="1768010"/>
    <lineage>
        <taxon>Bacteria</taxon>
        <taxon>Bacillati</taxon>
        <taxon>Actinomycetota</taxon>
        <taxon>Actinomycetes</taxon>
        <taxon>Pseudonocardiales</taxon>
        <taxon>Pseudonocardiaceae</taxon>
    </lineage>
</organism>
<evidence type="ECO:0000259" key="1">
    <source>
        <dbReference type="Pfam" id="PF21725"/>
    </source>
</evidence>
<feature type="domain" description="Putative T7SS secretion signal" evidence="1">
    <location>
        <begin position="3"/>
        <end position="167"/>
    </location>
</feature>
<sequence>MAELGTTTDPKELVPGDAAALHAIADKLTTLAGTFADVGAALGAVRMDNWTGNASDMFWEAYAAEKPSWQLGSDAMTSVASTLSAHADTVAWAQGQAQEAIELYEQGRQATLDATAANAAKLTPEPVAAIDPGQALRQQAQETLDRAREQLKSAGAANASAIAGQGSHGVNAPAWLSGPATYVSKAGNGTITASKKFDLNAGREGRTKISSSYLDMAKNGSERWKNMDKWDWSTFRNDVLDTYTKKGFDFAADKKNAQEAAKLRGEKYRQAPPVSVKIGSVGTGDKFMVGPKVEGATQVGDVTMAGSAEAKAGAKANASLSAGLDGVKGSAAASVGATAQAQGSLVSGPAELNGKAEAFVGAEAGANLSAGPTGVTAGVDAFAGARVEGSVSADVGGVGAGLKGEAWAGIGAEANVTFGMDEAGKFRLGGEAGVGLGVGAKLGGEIVLDPAELTKTATDVANTIGSLFD</sequence>
<evidence type="ECO:0000313" key="2">
    <source>
        <dbReference type="EMBL" id="MBB4908803.1"/>
    </source>
</evidence>
<evidence type="ECO:0000313" key="3">
    <source>
        <dbReference type="Proteomes" id="UP000520767"/>
    </source>
</evidence>
<dbReference type="Proteomes" id="UP000520767">
    <property type="component" value="Unassembled WGS sequence"/>
</dbReference>
<accession>A0A7W7VFZ4</accession>
<gene>
    <name evidence="2" type="ORF">FHR82_005056</name>
</gene>
<comment type="caution">
    <text evidence="2">The sequence shown here is derived from an EMBL/GenBank/DDBJ whole genome shotgun (WGS) entry which is preliminary data.</text>
</comment>
<reference evidence="2 3" key="1">
    <citation type="submission" date="2020-08" db="EMBL/GenBank/DDBJ databases">
        <title>Genomic Encyclopedia of Type Strains, Phase III (KMG-III): the genomes of soil and plant-associated and newly described type strains.</title>
        <authorList>
            <person name="Whitman W."/>
        </authorList>
    </citation>
    <scope>NUCLEOTIDE SEQUENCE [LARGE SCALE GENOMIC DNA]</scope>
    <source>
        <strain evidence="2 3">CECT 8960</strain>
    </source>
</reference>
<dbReference type="InterPro" id="IPR049082">
    <property type="entry name" value="T7SS_signal"/>
</dbReference>
<dbReference type="Pfam" id="PF21725">
    <property type="entry name" value="T7SS_signal"/>
    <property type="match status" value="1"/>
</dbReference>
<proteinExistence type="predicted"/>
<name>A0A7W7VFZ4_9PSEU</name>
<dbReference type="AlphaFoldDB" id="A0A7W7VFZ4"/>
<dbReference type="RefSeq" id="WP_184812905.1">
    <property type="nucleotide sequence ID" value="NZ_JACHJQ010000005.1"/>
</dbReference>
<protein>
    <recommendedName>
        <fullName evidence="1">Putative T7SS secretion signal domain-containing protein</fullName>
    </recommendedName>
</protein>
<dbReference type="EMBL" id="JACHJQ010000005">
    <property type="protein sequence ID" value="MBB4908803.1"/>
    <property type="molecule type" value="Genomic_DNA"/>
</dbReference>
<keyword evidence="3" id="KW-1185">Reference proteome</keyword>